<dbReference type="EMBL" id="GBXM01071288">
    <property type="protein sequence ID" value="JAH37289.1"/>
    <property type="molecule type" value="Transcribed_RNA"/>
</dbReference>
<dbReference type="AlphaFoldDB" id="A0A0E9S7A6"/>
<proteinExistence type="predicted"/>
<name>A0A0E9S7A6_ANGAN</name>
<accession>A0A0E9S7A6</accession>
<reference evidence="1" key="2">
    <citation type="journal article" date="2015" name="Fish Shellfish Immunol.">
        <title>Early steps in the European eel (Anguilla anguilla)-Vibrio vulnificus interaction in the gills: Role of the RtxA13 toxin.</title>
        <authorList>
            <person name="Callol A."/>
            <person name="Pajuelo D."/>
            <person name="Ebbesson L."/>
            <person name="Teles M."/>
            <person name="MacKenzie S."/>
            <person name="Amaro C."/>
        </authorList>
    </citation>
    <scope>NUCLEOTIDE SEQUENCE</scope>
</reference>
<evidence type="ECO:0000313" key="1">
    <source>
        <dbReference type="EMBL" id="JAH37289.1"/>
    </source>
</evidence>
<protein>
    <submittedName>
        <fullName evidence="1">Uncharacterized protein</fullName>
    </submittedName>
</protein>
<organism evidence="1">
    <name type="scientific">Anguilla anguilla</name>
    <name type="common">European freshwater eel</name>
    <name type="synonym">Muraena anguilla</name>
    <dbReference type="NCBI Taxonomy" id="7936"/>
    <lineage>
        <taxon>Eukaryota</taxon>
        <taxon>Metazoa</taxon>
        <taxon>Chordata</taxon>
        <taxon>Craniata</taxon>
        <taxon>Vertebrata</taxon>
        <taxon>Euteleostomi</taxon>
        <taxon>Actinopterygii</taxon>
        <taxon>Neopterygii</taxon>
        <taxon>Teleostei</taxon>
        <taxon>Anguilliformes</taxon>
        <taxon>Anguillidae</taxon>
        <taxon>Anguilla</taxon>
    </lineage>
</organism>
<reference evidence="1" key="1">
    <citation type="submission" date="2014-11" db="EMBL/GenBank/DDBJ databases">
        <authorList>
            <person name="Amaro Gonzalez C."/>
        </authorList>
    </citation>
    <scope>NUCLEOTIDE SEQUENCE</scope>
</reference>
<sequence>MKDIGPFVLLKAYAFLLTDLK</sequence>